<feature type="chain" id="PRO_5046185553" description="Peptidase inhibitor family I36" evidence="1">
    <location>
        <begin position="28"/>
        <end position="125"/>
    </location>
</feature>
<evidence type="ECO:0000313" key="2">
    <source>
        <dbReference type="EMBL" id="GAA3998597.1"/>
    </source>
</evidence>
<proteinExistence type="predicted"/>
<evidence type="ECO:0000313" key="3">
    <source>
        <dbReference type="Proteomes" id="UP001501747"/>
    </source>
</evidence>
<dbReference type="Pfam" id="PF03995">
    <property type="entry name" value="Inhibitor_I36"/>
    <property type="match status" value="1"/>
</dbReference>
<sequence length="125" mass="13051">MRSVKIFAAAVAVSGLATGLLITPAQAATGYDRCPANHMCLFSGLNGTGTIAAYTSGSQDTSEQGITKAPSGWNRTTSQWCAYEGGSYRGIATQVHPAGRKGNDPSWNIHPVYSIKKKSGNCVPS</sequence>
<keyword evidence="1" id="KW-0732">Signal</keyword>
<name>A0ABP7RJQ6_9PSEU</name>
<evidence type="ECO:0000256" key="1">
    <source>
        <dbReference type="SAM" id="SignalP"/>
    </source>
</evidence>
<gene>
    <name evidence="2" type="ORF">GCM10022247_18500</name>
</gene>
<organism evidence="2 3">
    <name type="scientific">Allokutzneria multivorans</name>
    <dbReference type="NCBI Taxonomy" id="1142134"/>
    <lineage>
        <taxon>Bacteria</taxon>
        <taxon>Bacillati</taxon>
        <taxon>Actinomycetota</taxon>
        <taxon>Actinomycetes</taxon>
        <taxon>Pseudonocardiales</taxon>
        <taxon>Pseudonocardiaceae</taxon>
        <taxon>Allokutzneria</taxon>
    </lineage>
</organism>
<evidence type="ECO:0008006" key="4">
    <source>
        <dbReference type="Google" id="ProtNLM"/>
    </source>
</evidence>
<reference evidence="3" key="1">
    <citation type="journal article" date="2019" name="Int. J. Syst. Evol. Microbiol.">
        <title>The Global Catalogue of Microorganisms (GCM) 10K type strain sequencing project: providing services to taxonomists for standard genome sequencing and annotation.</title>
        <authorList>
            <consortium name="The Broad Institute Genomics Platform"/>
            <consortium name="The Broad Institute Genome Sequencing Center for Infectious Disease"/>
            <person name="Wu L."/>
            <person name="Ma J."/>
        </authorList>
    </citation>
    <scope>NUCLEOTIDE SEQUENCE [LARGE SCALE GENOMIC DNA]</scope>
    <source>
        <strain evidence="3">JCM 17342</strain>
    </source>
</reference>
<accession>A0ABP7RJQ6</accession>
<dbReference type="EMBL" id="BAABAL010000005">
    <property type="protein sequence ID" value="GAA3998597.1"/>
    <property type="molecule type" value="Genomic_DNA"/>
</dbReference>
<comment type="caution">
    <text evidence="2">The sequence shown here is derived from an EMBL/GenBank/DDBJ whole genome shotgun (WGS) entry which is preliminary data.</text>
</comment>
<feature type="signal peptide" evidence="1">
    <location>
        <begin position="1"/>
        <end position="27"/>
    </location>
</feature>
<dbReference type="Proteomes" id="UP001501747">
    <property type="component" value="Unassembled WGS sequence"/>
</dbReference>
<dbReference type="RefSeq" id="WP_344872660.1">
    <property type="nucleotide sequence ID" value="NZ_BAABAL010000005.1"/>
</dbReference>
<keyword evidence="3" id="KW-1185">Reference proteome</keyword>
<protein>
    <recommendedName>
        <fullName evidence="4">Peptidase inhibitor family I36</fullName>
    </recommendedName>
</protein>